<dbReference type="InterPro" id="IPR040463">
    <property type="entry name" value="BAP29/BAP31_N"/>
</dbReference>
<keyword evidence="2 5" id="KW-0812">Transmembrane</keyword>
<keyword evidence="5" id="KW-0813">Transport</keyword>
<evidence type="ECO:0000256" key="1">
    <source>
        <dbReference type="ARBA" id="ARBA00004141"/>
    </source>
</evidence>
<keyword evidence="3 5" id="KW-1133">Transmembrane helix</keyword>
<name>A0A8C4R8J7_EPTBU</name>
<comment type="function">
    <text evidence="5">May play a role in anterograde transport of membrane proteins from the endoplasmic reticulum to the Golgi.</text>
</comment>
<evidence type="ECO:0000256" key="4">
    <source>
        <dbReference type="ARBA" id="ARBA00023136"/>
    </source>
</evidence>
<comment type="subcellular location">
    <subcellularLocation>
        <location evidence="5">Endoplasmic reticulum membrane</location>
        <topology evidence="5">Multi-pass membrane protein</topology>
    </subcellularLocation>
    <subcellularLocation>
        <location evidence="1">Membrane</location>
        <topology evidence="1">Multi-pass membrane protein</topology>
    </subcellularLocation>
</comment>
<feature type="transmembrane region" description="Helical" evidence="5">
    <location>
        <begin position="6"/>
        <end position="26"/>
    </location>
</feature>
<keyword evidence="6" id="KW-0175">Coiled coil</keyword>
<dbReference type="InterPro" id="IPR008417">
    <property type="entry name" value="BAP29/BAP31"/>
</dbReference>
<keyword evidence="5" id="KW-0653">Protein transport</keyword>
<accession>A0A8C4R8J7</accession>
<protein>
    <recommendedName>
        <fullName evidence="5">Endoplasmic reticulum transmembrane protein</fullName>
    </recommendedName>
</protein>
<dbReference type="Proteomes" id="UP000694388">
    <property type="component" value="Unplaced"/>
</dbReference>
<proteinExistence type="inferred from homology"/>
<keyword evidence="5" id="KW-0256">Endoplasmic reticulum</keyword>
<dbReference type="Gene3D" id="1.20.5.110">
    <property type="match status" value="1"/>
</dbReference>
<dbReference type="Ensembl" id="ENSEBUT00000027530.1">
    <property type="protein sequence ID" value="ENSEBUP00000026954.1"/>
    <property type="gene ID" value="ENSEBUG00000016576.1"/>
</dbReference>
<dbReference type="Pfam" id="PF05529">
    <property type="entry name" value="Bap31"/>
    <property type="match status" value="1"/>
</dbReference>
<dbReference type="GeneTree" id="ENSGT00390000011863"/>
<keyword evidence="5" id="KW-0931">ER-Golgi transport</keyword>
<dbReference type="PANTHER" id="PTHR12701:SF20">
    <property type="entry name" value="ENDOPLASMIC RETICULUM TRANSMEMBRANE PROTEIN"/>
    <property type="match status" value="1"/>
</dbReference>
<dbReference type="GO" id="GO:0006888">
    <property type="term" value="P:endoplasmic reticulum to Golgi vesicle-mediated transport"/>
    <property type="evidence" value="ECO:0007669"/>
    <property type="project" value="UniProtKB-UniRule"/>
</dbReference>
<sequence>MGLQWTVVASFLYCEMLLILILYSSLISPSRWQKIFKSHLLNCTISYLNPCFLVFIIFIVILFADAIHEIRKYSDYDTHAIANMVSTTSDKMHMKLFRAQRNFYISGFSLLFWLIIRRLVMLISQQARLHLDSEVLEEQLQSADAAIKKCMKENKVQQEVVSQVDVAGLIPNKKELETDIAKVIKELEIVRKALDECLSEMQCVKDKAEGLSHEYRHLLTEHEQMQCSCFPPRVKRFAVIYAWRLPNLKPS</sequence>
<feature type="domain" description="BAP29/BAP31 transmembrane" evidence="7">
    <location>
        <begin position="1"/>
        <end position="131"/>
    </location>
</feature>
<dbReference type="GO" id="GO:0005789">
    <property type="term" value="C:endoplasmic reticulum membrane"/>
    <property type="evidence" value="ECO:0007669"/>
    <property type="project" value="UniProtKB-SubCell"/>
</dbReference>
<feature type="transmembrane region" description="Helical" evidence="5">
    <location>
        <begin position="103"/>
        <end position="120"/>
    </location>
</feature>
<dbReference type="PANTHER" id="PTHR12701">
    <property type="entry name" value="BCR-ASSOCIATED PROTEIN, BAP"/>
    <property type="match status" value="1"/>
</dbReference>
<dbReference type="AlphaFoldDB" id="A0A8C4R8J7"/>
<evidence type="ECO:0000256" key="6">
    <source>
        <dbReference type="SAM" id="Coils"/>
    </source>
</evidence>
<evidence type="ECO:0000259" key="7">
    <source>
        <dbReference type="Pfam" id="PF05529"/>
    </source>
</evidence>
<dbReference type="GO" id="GO:0070973">
    <property type="term" value="P:protein localization to endoplasmic reticulum exit site"/>
    <property type="evidence" value="ECO:0007669"/>
    <property type="project" value="UniProtKB-UniRule"/>
</dbReference>
<evidence type="ECO:0000313" key="9">
    <source>
        <dbReference type="Proteomes" id="UP000694388"/>
    </source>
</evidence>
<comment type="similarity">
    <text evidence="5">Belongs to the BCAP29/BCAP31 family.</text>
</comment>
<organism evidence="8 9">
    <name type="scientific">Eptatretus burgeri</name>
    <name type="common">Inshore hagfish</name>
    <dbReference type="NCBI Taxonomy" id="7764"/>
    <lineage>
        <taxon>Eukaryota</taxon>
        <taxon>Metazoa</taxon>
        <taxon>Chordata</taxon>
        <taxon>Craniata</taxon>
        <taxon>Vertebrata</taxon>
        <taxon>Cyclostomata</taxon>
        <taxon>Myxini</taxon>
        <taxon>Myxiniformes</taxon>
        <taxon>Myxinidae</taxon>
        <taxon>Eptatretinae</taxon>
        <taxon>Eptatretus</taxon>
    </lineage>
</organism>
<feature type="transmembrane region" description="Helical" evidence="5">
    <location>
        <begin position="47"/>
        <end position="67"/>
    </location>
</feature>
<evidence type="ECO:0000313" key="8">
    <source>
        <dbReference type="Ensembl" id="ENSEBUP00000026954.1"/>
    </source>
</evidence>
<dbReference type="GO" id="GO:0006886">
    <property type="term" value="P:intracellular protein transport"/>
    <property type="evidence" value="ECO:0007669"/>
    <property type="project" value="UniProtKB-UniRule"/>
</dbReference>
<dbReference type="Ensembl" id="ENSEBUT00000027534.1">
    <property type="protein sequence ID" value="ENSEBUP00000026958.1"/>
    <property type="gene ID" value="ENSEBUG00000016576.1"/>
</dbReference>
<keyword evidence="4 5" id="KW-0472">Membrane</keyword>
<keyword evidence="9" id="KW-1185">Reference proteome</keyword>
<evidence type="ECO:0000256" key="5">
    <source>
        <dbReference type="RuleBase" id="RU367026"/>
    </source>
</evidence>
<evidence type="ECO:0000256" key="2">
    <source>
        <dbReference type="ARBA" id="ARBA00022692"/>
    </source>
</evidence>
<feature type="coiled-coil region" evidence="6">
    <location>
        <begin position="133"/>
        <end position="193"/>
    </location>
</feature>
<reference evidence="8" key="1">
    <citation type="submission" date="2025-05" db="UniProtKB">
        <authorList>
            <consortium name="Ensembl"/>
        </authorList>
    </citation>
    <scope>IDENTIFICATION</scope>
</reference>
<evidence type="ECO:0000256" key="3">
    <source>
        <dbReference type="ARBA" id="ARBA00022989"/>
    </source>
</evidence>